<gene>
    <name evidence="1" type="ORF">EIP91_000804</name>
</gene>
<dbReference type="Gene3D" id="3.80.10.10">
    <property type="entry name" value="Ribonuclease Inhibitor"/>
    <property type="match status" value="1"/>
</dbReference>
<dbReference type="EMBL" id="RWJN01000119">
    <property type="protein sequence ID" value="TCD66850.1"/>
    <property type="molecule type" value="Genomic_DNA"/>
</dbReference>
<reference evidence="1 2" key="1">
    <citation type="submission" date="2018-11" db="EMBL/GenBank/DDBJ databases">
        <title>Genome assembly of Steccherinum ochraceum LE-BIN_3174, the white-rot fungus of the Steccherinaceae family (The Residual Polyporoid clade, Polyporales, Basidiomycota).</title>
        <authorList>
            <person name="Fedorova T.V."/>
            <person name="Glazunova O.A."/>
            <person name="Landesman E.O."/>
            <person name="Moiseenko K.V."/>
            <person name="Psurtseva N.V."/>
            <person name="Savinova O.S."/>
            <person name="Shakhova N.V."/>
            <person name="Tyazhelova T.V."/>
            <person name="Vasina D.V."/>
        </authorList>
    </citation>
    <scope>NUCLEOTIDE SEQUENCE [LARGE SCALE GENOMIC DNA]</scope>
    <source>
        <strain evidence="1 2">LE-BIN_3174</strain>
    </source>
</reference>
<protein>
    <recommendedName>
        <fullName evidence="3">F-box domain-containing protein</fullName>
    </recommendedName>
</protein>
<evidence type="ECO:0008006" key="3">
    <source>
        <dbReference type="Google" id="ProtNLM"/>
    </source>
</evidence>
<dbReference type="AlphaFoldDB" id="A0A4R0RF09"/>
<dbReference type="Proteomes" id="UP000292702">
    <property type="component" value="Unassembled WGS sequence"/>
</dbReference>
<dbReference type="OrthoDB" id="3188866at2759"/>
<comment type="caution">
    <text evidence="1">The sequence shown here is derived from an EMBL/GenBank/DDBJ whole genome shotgun (WGS) entry which is preliminary data.</text>
</comment>
<dbReference type="STRING" id="92696.A0A4R0RF09"/>
<accession>A0A4R0RF09</accession>
<evidence type="ECO:0000313" key="2">
    <source>
        <dbReference type="Proteomes" id="UP000292702"/>
    </source>
</evidence>
<evidence type="ECO:0000313" key="1">
    <source>
        <dbReference type="EMBL" id="TCD66850.1"/>
    </source>
</evidence>
<sequence length="451" mass="51264">MHCHGEILGVAQLHLGLPFNPDVKEPTKIKPILIFCDNDDRIPTLSADYTFLRAPVQAVSSQDVAALRGLFVRGEHEQTGQCPMQLSLETYSLIVNYVADRENLASLCRASKTFQKLAERKLYHSLDLRGIVRTTSMCRLLAITRRLSVLVEALSIRYSEDDSADSDESGYHVPDDYWDDVANALRTTTELKHLNVYIETGDQAAQSWVLNHCTFQLHSFHCDFSWDDHLASFLNTQTQLSDLYLLDFRNDTSDTHISSLDDRSMPKLSTLECTFMDAAATISPGRPISRLKTCFSRSRIEEKRTEMTNLFTKLRTSRKSLRTLDIADSAYTAEFSTELLNIVVNTVSNLNNLRYLGTLVLPVGGRERIAFYGSLMRLHKLQCIEVEVSDWEPPPTSPAALRALTLELRIYCPSIQRVIFVQDFDRTVMKMTDDFCVVDDDVNVETLWRSL</sequence>
<name>A0A4R0RF09_9APHY</name>
<organism evidence="1 2">
    <name type="scientific">Steccherinum ochraceum</name>
    <dbReference type="NCBI Taxonomy" id="92696"/>
    <lineage>
        <taxon>Eukaryota</taxon>
        <taxon>Fungi</taxon>
        <taxon>Dikarya</taxon>
        <taxon>Basidiomycota</taxon>
        <taxon>Agaricomycotina</taxon>
        <taxon>Agaricomycetes</taxon>
        <taxon>Polyporales</taxon>
        <taxon>Steccherinaceae</taxon>
        <taxon>Steccherinum</taxon>
    </lineage>
</organism>
<keyword evidence="2" id="KW-1185">Reference proteome</keyword>
<proteinExistence type="predicted"/>
<dbReference type="InterPro" id="IPR032675">
    <property type="entry name" value="LRR_dom_sf"/>
</dbReference>